<dbReference type="RefSeq" id="XP_004493638.1">
    <property type="nucleotide sequence ID" value="XM_004493581.3"/>
</dbReference>
<dbReference type="eggNOG" id="KOG4176">
    <property type="taxonomic scope" value="Eukaryota"/>
</dbReference>
<dbReference type="InterPro" id="IPR037151">
    <property type="entry name" value="AlkB-like_sf"/>
</dbReference>
<reference evidence="5" key="2">
    <citation type="submission" date="2025-08" db="UniProtKB">
        <authorList>
            <consortium name="RefSeq"/>
        </authorList>
    </citation>
    <scope>IDENTIFICATION</scope>
    <source>
        <tissue evidence="5">Etiolated seedlings</tissue>
    </source>
</reference>
<evidence type="ECO:0000256" key="2">
    <source>
        <dbReference type="SAM" id="MobiDB-lite"/>
    </source>
</evidence>
<dbReference type="GO" id="GO:0032451">
    <property type="term" value="F:demethylase activity"/>
    <property type="evidence" value="ECO:0007669"/>
    <property type="project" value="InterPro"/>
</dbReference>
<dbReference type="Pfam" id="PF03171">
    <property type="entry name" value="2OG-FeII_Oxy"/>
    <property type="match status" value="1"/>
</dbReference>
<dbReference type="Proteomes" id="UP000087171">
    <property type="component" value="Chromosome Ca3"/>
</dbReference>
<dbReference type="PANTHER" id="PTHR31447:SF22">
    <property type="entry name" value="2OG-FE(II) OXYGENASE FAMILY OXIDOREDUCTASE"/>
    <property type="match status" value="1"/>
</dbReference>
<dbReference type="SUPFAM" id="SSF51197">
    <property type="entry name" value="Clavaminate synthase-like"/>
    <property type="match status" value="1"/>
</dbReference>
<keyword evidence="4" id="KW-1185">Reference proteome</keyword>
<dbReference type="Gene3D" id="2.60.120.590">
    <property type="entry name" value="Alpha-ketoglutarate-dependent dioxygenase AlkB-like"/>
    <property type="match status" value="1"/>
</dbReference>
<gene>
    <name evidence="5" type="primary">LOC101495753</name>
</gene>
<dbReference type="GeneID" id="101495753"/>
<evidence type="ECO:0000313" key="5">
    <source>
        <dbReference type="RefSeq" id="XP_004493638.1"/>
    </source>
</evidence>
<name>A0A1S2XRZ8_CICAR</name>
<dbReference type="GO" id="GO:0006402">
    <property type="term" value="P:mRNA catabolic process"/>
    <property type="evidence" value="ECO:0007669"/>
    <property type="project" value="InterPro"/>
</dbReference>
<comment type="similarity">
    <text evidence="1">Belongs to the alkB family.</text>
</comment>
<dbReference type="InterPro" id="IPR044842">
    <property type="entry name" value="ALKBH9B/ALKBH10B-like"/>
</dbReference>
<dbReference type="PANTHER" id="PTHR31447">
    <property type="entry name" value="HYDROXYPROLINE-RICH GLYCOPROTEIN FAMILY PROTEIN-RELATED"/>
    <property type="match status" value="1"/>
</dbReference>
<dbReference type="OrthoDB" id="1916097at2759"/>
<proteinExistence type="inferred from homology"/>
<feature type="domain" description="Isopenicillin N synthase-like Fe(2+) 2OG dioxygenase" evidence="3">
    <location>
        <begin position="304"/>
        <end position="394"/>
    </location>
</feature>
<organism evidence="4 5">
    <name type="scientific">Cicer arietinum</name>
    <name type="common">Chickpea</name>
    <name type="synonym">Garbanzo</name>
    <dbReference type="NCBI Taxonomy" id="3827"/>
    <lineage>
        <taxon>Eukaryota</taxon>
        <taxon>Viridiplantae</taxon>
        <taxon>Streptophyta</taxon>
        <taxon>Embryophyta</taxon>
        <taxon>Tracheophyta</taxon>
        <taxon>Spermatophyta</taxon>
        <taxon>Magnoliopsida</taxon>
        <taxon>eudicotyledons</taxon>
        <taxon>Gunneridae</taxon>
        <taxon>Pentapetalae</taxon>
        <taxon>rosids</taxon>
        <taxon>fabids</taxon>
        <taxon>Fabales</taxon>
        <taxon>Fabaceae</taxon>
        <taxon>Papilionoideae</taxon>
        <taxon>50 kb inversion clade</taxon>
        <taxon>NPAAA clade</taxon>
        <taxon>Hologalegina</taxon>
        <taxon>IRL clade</taxon>
        <taxon>Cicereae</taxon>
        <taxon>Cicer</taxon>
    </lineage>
</organism>
<feature type="region of interest" description="Disordered" evidence="2">
    <location>
        <begin position="503"/>
        <end position="522"/>
    </location>
</feature>
<accession>A0A1S2XRZ8</accession>
<dbReference type="KEGG" id="cam:101495753"/>
<evidence type="ECO:0000313" key="4">
    <source>
        <dbReference type="Proteomes" id="UP000087171"/>
    </source>
</evidence>
<dbReference type="STRING" id="3827.A0A1S2XRZ8"/>
<dbReference type="AlphaFoldDB" id="A0A1S2XRZ8"/>
<dbReference type="InterPro" id="IPR044861">
    <property type="entry name" value="IPNS-like_FE2OG_OXY"/>
</dbReference>
<dbReference type="GO" id="GO:0003729">
    <property type="term" value="F:mRNA binding"/>
    <property type="evidence" value="ECO:0007669"/>
    <property type="project" value="InterPro"/>
</dbReference>
<evidence type="ECO:0000256" key="1">
    <source>
        <dbReference type="ARBA" id="ARBA00007879"/>
    </source>
</evidence>
<protein>
    <submittedName>
        <fullName evidence="5">RNA demethylase ALKBH10B-like</fullName>
    </submittedName>
</protein>
<sequence length="522" mass="57614">MPAIQKSRTGEQTTGPYQPAPPLLVSDSFAKDAILAWFRGEFAAANAIIDSLCGHLAQVASSSNDYDSAFAAIHRRRFNWIPVIQMQKYHSIADVSLELRKVVEKKADSLDGETKISEEREIVEEVVECVGNEGEEAPAEMTEVCHSPDSEITDSGSQQIQHSFINKSICSNHEECEGRSSQIKLTKGFTTREFMKGHPVNAVKGLRLYEDIFSESEMCKLTDFVKEIHAAGQKGELSGDTFILYNKQIKGNKRELIQLGVPIFGQIKDDVKSNIEPIPSLLQGVIDHLIQWQLIPEYKRPNGCIINFFEEEEFSQPFLKPPHLDQPLSTLLLSESTMAFGRILMSENDGNYKGPLMLPLKQGSLLVMKGNSADMARHVMCPSPNKRVSITFFRVREDSYQGPSTSPPTTTSAMTLWQPSSGSPDALSNGALGGCDAMDMMPKWGTLGAPMVMLAPMHRMPLSPCELPRGGTGVFLPWKGQPKKQPRHLPPRANRGRLIALPSPVESPREVAASEPTITVEG</sequence>
<reference evidence="4" key="1">
    <citation type="journal article" date="2013" name="Nat. Biotechnol.">
        <title>Draft genome sequence of chickpea (Cicer arietinum) provides a resource for trait improvement.</title>
        <authorList>
            <person name="Varshney R.K."/>
            <person name="Song C."/>
            <person name="Saxena R.K."/>
            <person name="Azam S."/>
            <person name="Yu S."/>
            <person name="Sharpe A.G."/>
            <person name="Cannon S."/>
            <person name="Baek J."/>
            <person name="Rosen B.D."/>
            <person name="Tar'an B."/>
            <person name="Millan T."/>
            <person name="Zhang X."/>
            <person name="Ramsay L.D."/>
            <person name="Iwata A."/>
            <person name="Wang Y."/>
            <person name="Nelson W."/>
            <person name="Farmer A.D."/>
            <person name="Gaur P.M."/>
            <person name="Soderlund C."/>
            <person name="Penmetsa R.V."/>
            <person name="Xu C."/>
            <person name="Bharti A.K."/>
            <person name="He W."/>
            <person name="Winter P."/>
            <person name="Zhao S."/>
            <person name="Hane J.K."/>
            <person name="Carrasquilla-Garcia N."/>
            <person name="Condie J.A."/>
            <person name="Upadhyaya H.D."/>
            <person name="Luo M.C."/>
            <person name="Thudi M."/>
            <person name="Gowda C.L."/>
            <person name="Singh N.P."/>
            <person name="Lichtenzveig J."/>
            <person name="Gali K.K."/>
            <person name="Rubio J."/>
            <person name="Nadarajan N."/>
            <person name="Dolezel J."/>
            <person name="Bansal K.C."/>
            <person name="Xu X."/>
            <person name="Edwards D."/>
            <person name="Zhang G."/>
            <person name="Kahl G."/>
            <person name="Gil J."/>
            <person name="Singh K.B."/>
            <person name="Datta S.K."/>
            <person name="Jackson S.A."/>
            <person name="Wang J."/>
            <person name="Cook D.R."/>
        </authorList>
    </citation>
    <scope>NUCLEOTIDE SEQUENCE [LARGE SCALE GENOMIC DNA]</scope>
    <source>
        <strain evidence="4">cv. CDC Frontier</strain>
    </source>
</reference>
<evidence type="ECO:0000259" key="3">
    <source>
        <dbReference type="Pfam" id="PF03171"/>
    </source>
</evidence>
<dbReference type="PaxDb" id="3827-XP_004493638.1"/>